<dbReference type="InterPro" id="IPR029058">
    <property type="entry name" value="AB_hydrolase_fold"/>
</dbReference>
<evidence type="ECO:0000313" key="10">
    <source>
        <dbReference type="EMBL" id="GJJ07656.1"/>
    </source>
</evidence>
<dbReference type="Pfam" id="PF00326">
    <property type="entry name" value="Peptidase_S9"/>
    <property type="match status" value="1"/>
</dbReference>
<evidence type="ECO:0000256" key="6">
    <source>
        <dbReference type="ARBA" id="ARBA00022825"/>
    </source>
</evidence>
<evidence type="ECO:0000256" key="4">
    <source>
        <dbReference type="ARBA" id="ARBA00022670"/>
    </source>
</evidence>
<comment type="similarity">
    <text evidence="2 7">Belongs to the peptidase S9A family.</text>
</comment>
<protein>
    <recommendedName>
        <fullName evidence="7">Prolyl endopeptidase</fullName>
        <ecNumber evidence="7">3.4.21.-</ecNumber>
    </recommendedName>
</protein>
<dbReference type="GO" id="GO:0004252">
    <property type="term" value="F:serine-type endopeptidase activity"/>
    <property type="evidence" value="ECO:0007669"/>
    <property type="project" value="UniProtKB-UniRule"/>
</dbReference>
<dbReference type="SUPFAM" id="SSF53474">
    <property type="entry name" value="alpha/beta-Hydrolases"/>
    <property type="match status" value="1"/>
</dbReference>
<dbReference type="PANTHER" id="PTHR42881">
    <property type="entry name" value="PROLYL ENDOPEPTIDASE"/>
    <property type="match status" value="1"/>
</dbReference>
<name>A0AAV5A4X9_9AGAM</name>
<dbReference type="GO" id="GO:0070012">
    <property type="term" value="F:oligopeptidase activity"/>
    <property type="evidence" value="ECO:0007669"/>
    <property type="project" value="TreeGrafter"/>
</dbReference>
<dbReference type="PROSITE" id="PS00708">
    <property type="entry name" value="PRO_ENDOPEP_SER"/>
    <property type="match status" value="1"/>
</dbReference>
<dbReference type="InterPro" id="IPR023302">
    <property type="entry name" value="Pept_S9A_N"/>
</dbReference>
<proteinExistence type="inferred from homology"/>
<dbReference type="AlphaFoldDB" id="A0AAV5A4X9"/>
<sequence length="657" mass="74595">MTAYSWTPGVYPTARRADTFESFKSEKHGEVKVHDPYRWLESSSEETEKWINNQVEFTSKFLDQIPNKDQLVSKLMKNMNFAKFSAPSLKKDGRWYWYYNSGLQAQSVIYRSKTSDLPNFAIPNQPETEVGEVFFDPNLLSSDGTASITVSKFSPQGKYFAYGISLSGSDFFTIWIRPTSNPLDTPVDNILENDPGRLPDVLRYAKFTDIVWTHEDQGFFYQRFPSREEHGSFTDDKAGTETTQDLDAKLYYHKIGTPQSEDILIAEDPNNPEYMFDMEVSEVDGKYLILSIRRDTSRKNTLWIADKTVNELGSNIKWFKVIDTFDAGYYYLANDDTKFYLRTNKDAAQYRVVEFDLTDPTYTMRDVIPEDKGAHLEQVLPFDNDKFAVVYKRNVKDELYIYSMAGKQLERLAVDFVGTIDVSAKREQAWLFATLSGFTTPGTYTVMILLRRTNGLYSEIPRWKVSNYKTLSVWYSSKDGTRVPMFIVRHKDTPIDGTAPIFQYGYGGFAISIGPAFSSANLTAIESYGFIYALPNIRGGSEFGEEWHLAGTRERKINVFDDFIAASEFLVEQNYGARGRIVINGASNGGLLVAACANRAPEGLYGAAVAEVGVLDMLKVGHGHQIMATLKIPMTLILFIPTPHSTTFRQAEPTHRH</sequence>
<evidence type="ECO:0000259" key="8">
    <source>
        <dbReference type="Pfam" id="PF00326"/>
    </source>
</evidence>
<dbReference type="GO" id="GO:0006508">
    <property type="term" value="P:proteolysis"/>
    <property type="evidence" value="ECO:0007669"/>
    <property type="project" value="UniProtKB-KW"/>
</dbReference>
<feature type="domain" description="Peptidase S9 prolyl oligopeptidase catalytic" evidence="8">
    <location>
        <begin position="517"/>
        <end position="621"/>
    </location>
</feature>
<dbReference type="InterPro" id="IPR002471">
    <property type="entry name" value="Pept_S9_AS"/>
</dbReference>
<dbReference type="EMBL" id="BPWL01000002">
    <property type="protein sequence ID" value="GJJ07656.1"/>
    <property type="molecule type" value="Genomic_DNA"/>
</dbReference>
<reference evidence="10" key="1">
    <citation type="submission" date="2021-10" db="EMBL/GenBank/DDBJ databases">
        <title>De novo Genome Assembly of Clathrus columnatus (Basidiomycota, Fungi) Using Illumina and Nanopore Sequence Data.</title>
        <authorList>
            <person name="Ogiso-Tanaka E."/>
            <person name="Itagaki H."/>
            <person name="Hosoya T."/>
            <person name="Hosaka K."/>
        </authorList>
    </citation>
    <scope>NUCLEOTIDE SEQUENCE</scope>
    <source>
        <strain evidence="10">MO-923</strain>
    </source>
</reference>
<keyword evidence="11" id="KW-1185">Reference proteome</keyword>
<dbReference type="InterPro" id="IPR002470">
    <property type="entry name" value="Peptidase_S9A"/>
</dbReference>
<keyword evidence="4 7" id="KW-0645">Protease</keyword>
<dbReference type="SUPFAM" id="SSF50993">
    <property type="entry name" value="Peptidase/esterase 'gauge' domain"/>
    <property type="match status" value="1"/>
</dbReference>
<evidence type="ECO:0000259" key="9">
    <source>
        <dbReference type="Pfam" id="PF02897"/>
    </source>
</evidence>
<evidence type="ECO:0000256" key="7">
    <source>
        <dbReference type="RuleBase" id="RU368024"/>
    </source>
</evidence>
<gene>
    <name evidence="10" type="ORF">Clacol_001861</name>
</gene>
<evidence type="ECO:0000313" key="11">
    <source>
        <dbReference type="Proteomes" id="UP001050691"/>
    </source>
</evidence>
<evidence type="ECO:0000256" key="3">
    <source>
        <dbReference type="ARBA" id="ARBA00011245"/>
    </source>
</evidence>
<dbReference type="Proteomes" id="UP001050691">
    <property type="component" value="Unassembled WGS sequence"/>
</dbReference>
<keyword evidence="6 7" id="KW-0720">Serine protease</keyword>
<dbReference type="GO" id="GO:0005829">
    <property type="term" value="C:cytosol"/>
    <property type="evidence" value="ECO:0007669"/>
    <property type="project" value="TreeGrafter"/>
</dbReference>
<comment type="subunit">
    <text evidence="3">Monomer.</text>
</comment>
<evidence type="ECO:0000256" key="1">
    <source>
        <dbReference type="ARBA" id="ARBA00001070"/>
    </source>
</evidence>
<feature type="domain" description="Peptidase S9A N-terminal" evidence="9">
    <location>
        <begin position="25"/>
        <end position="443"/>
    </location>
</feature>
<dbReference type="InterPro" id="IPR051167">
    <property type="entry name" value="Prolyl_oligopep/macrocyclase"/>
</dbReference>
<dbReference type="InterPro" id="IPR001375">
    <property type="entry name" value="Peptidase_S9_cat"/>
</dbReference>
<dbReference type="Pfam" id="PF02897">
    <property type="entry name" value="Peptidase_S9_N"/>
    <property type="match status" value="1"/>
</dbReference>
<dbReference type="PRINTS" id="PR00862">
    <property type="entry name" value="PROLIGOPTASE"/>
</dbReference>
<evidence type="ECO:0000256" key="2">
    <source>
        <dbReference type="ARBA" id="ARBA00005228"/>
    </source>
</evidence>
<organism evidence="10 11">
    <name type="scientific">Clathrus columnatus</name>
    <dbReference type="NCBI Taxonomy" id="1419009"/>
    <lineage>
        <taxon>Eukaryota</taxon>
        <taxon>Fungi</taxon>
        <taxon>Dikarya</taxon>
        <taxon>Basidiomycota</taxon>
        <taxon>Agaricomycotina</taxon>
        <taxon>Agaricomycetes</taxon>
        <taxon>Phallomycetidae</taxon>
        <taxon>Phallales</taxon>
        <taxon>Clathraceae</taxon>
        <taxon>Clathrus</taxon>
    </lineage>
</organism>
<dbReference type="FunFam" id="2.130.10.120:FF:000001">
    <property type="entry name" value="Prolyl endopeptidase"/>
    <property type="match status" value="1"/>
</dbReference>
<comment type="catalytic activity">
    <reaction evidence="1">
        <text>Hydrolysis of Pro-|-Xaa &gt;&gt; Ala-|-Xaa in oligopeptides.</text>
        <dbReference type="EC" id="3.4.21.26"/>
    </reaction>
</comment>
<dbReference type="Gene3D" id="3.40.50.1820">
    <property type="entry name" value="alpha/beta hydrolase"/>
    <property type="match status" value="1"/>
</dbReference>
<evidence type="ECO:0000256" key="5">
    <source>
        <dbReference type="ARBA" id="ARBA00022801"/>
    </source>
</evidence>
<comment type="caution">
    <text evidence="10">The sequence shown here is derived from an EMBL/GenBank/DDBJ whole genome shotgun (WGS) entry which is preliminary data.</text>
</comment>
<accession>A0AAV5A4X9</accession>
<dbReference type="Gene3D" id="2.130.10.120">
    <property type="entry name" value="Prolyl oligopeptidase, N-terminal domain"/>
    <property type="match status" value="1"/>
</dbReference>
<dbReference type="EC" id="3.4.21.-" evidence="7"/>
<dbReference type="PANTHER" id="PTHR42881:SF2">
    <property type="entry name" value="PROLYL ENDOPEPTIDASE"/>
    <property type="match status" value="1"/>
</dbReference>
<keyword evidence="5 7" id="KW-0378">Hydrolase</keyword>